<dbReference type="OrthoDB" id="4095816at2759"/>
<feature type="compositionally biased region" description="Basic and acidic residues" evidence="2">
    <location>
        <begin position="446"/>
        <end position="455"/>
    </location>
</feature>
<sequence length="924" mass="100825">MSATFVPGGFDDFYQPPPPPELVAPEPQRHMPEMSTNIQQGIQNMSFNRESTPGPVTYDYNQHAAAIEVPHLSPFPKVNTTSASVPPSDDELEATLEAARVMVLNSNDPEMQLAWAADVLVYVGVSADNAEREAAIKALSARPATPRIEHQLKEDAKSIVTFLADQHHPKAEFLRGMWLEWGRFGEREDKKEAFRCYSRAADRGYARAEYRIGMLYESYNDPAKALRHYNRGIDAGDAASCYRLGMMTLRGQHGQPLDHAKAIELIKTSAQKADENAAQGAYVYGMLLARQLPQLEIPESVLPFNEYQARVNIEKAAYLKFAKAQTKMGSAYELGSLGCPFDPALSMHYNALASRQGEAEADMALSKWFLVGHEGLFAKNEELSYTYAQRAAHLGLSTGEFALGYFNEIGMYVPVDLNKSLEWYTKASNNGNEDAKGRIEALARKQVLSRKDHETSVTADGNGASYSQTETVQQPPPRASSITPYPVEDGPPTVPGGVRPASIAPYPLEDGLPPHASSRLGPSGGFFNASHPPRPATTINADMRPSSAFQLSPDLRSSSTHSLPQVPVHQQYPNPRPQQPPINNGYPPARPTTALHSPDPRVRLGAGQRIASGPANMQPYQQQRPPPLSVPSTPQPSQLQQSQFQPQPPAQRLDIGFVAPPDDRRARQYGPRPSPSPAVTSQSGRLPMQAEPQPARTSSRPPAPPPDSRVSPKPNATAAAPKPPVKDSMGSGTPPKLTSSATAKPPGKGPKTFEEMGVPASKKEGECCKTFARPGAVEGRAHPPSNFDAAPNSVGLLFTTSNEDDLTHVWLPLGRRIYTRDDPRLPLHPQSARITTLIRSSPELATPEHLAKIRCTIIPVVNETTLAERRWDARFGRVRASRQEERAKAKEGLRFGREDGLVRLAEAGSAFWLGGGEVEAYECA</sequence>
<protein>
    <recommendedName>
        <fullName evidence="5">HCP-like protein</fullName>
    </recommendedName>
</protein>
<gene>
    <name evidence="3" type="ORF">B0A48_15279</name>
</gene>
<evidence type="ECO:0000313" key="3">
    <source>
        <dbReference type="EMBL" id="OQN98933.1"/>
    </source>
</evidence>
<dbReference type="STRING" id="1507870.A0A1V8SIL5"/>
<feature type="compositionally biased region" description="Polar residues" evidence="2">
    <location>
        <begin position="547"/>
        <end position="563"/>
    </location>
</feature>
<proteinExistence type="predicted"/>
<feature type="compositionally biased region" description="Low complexity" evidence="2">
    <location>
        <begin position="630"/>
        <end position="645"/>
    </location>
</feature>
<dbReference type="Pfam" id="PF08238">
    <property type="entry name" value="Sel1"/>
    <property type="match status" value="6"/>
</dbReference>
<evidence type="ECO:0000256" key="2">
    <source>
        <dbReference type="SAM" id="MobiDB-lite"/>
    </source>
</evidence>
<dbReference type="InterPro" id="IPR051726">
    <property type="entry name" value="Chitin_Synth_Reg"/>
</dbReference>
<dbReference type="SUPFAM" id="SSF81901">
    <property type="entry name" value="HCP-like"/>
    <property type="match status" value="2"/>
</dbReference>
<organism evidence="3 4">
    <name type="scientific">Cryoendolithus antarcticus</name>
    <dbReference type="NCBI Taxonomy" id="1507870"/>
    <lineage>
        <taxon>Eukaryota</taxon>
        <taxon>Fungi</taxon>
        <taxon>Dikarya</taxon>
        <taxon>Ascomycota</taxon>
        <taxon>Pezizomycotina</taxon>
        <taxon>Dothideomycetes</taxon>
        <taxon>Dothideomycetidae</taxon>
        <taxon>Cladosporiales</taxon>
        <taxon>Cladosporiaceae</taxon>
        <taxon>Cryoendolithus</taxon>
    </lineage>
</organism>
<keyword evidence="1" id="KW-0677">Repeat</keyword>
<evidence type="ECO:0000313" key="4">
    <source>
        <dbReference type="Proteomes" id="UP000192596"/>
    </source>
</evidence>
<dbReference type="InterPro" id="IPR006597">
    <property type="entry name" value="Sel1-like"/>
</dbReference>
<dbReference type="EMBL" id="NAJO01000043">
    <property type="protein sequence ID" value="OQN98933.1"/>
    <property type="molecule type" value="Genomic_DNA"/>
</dbReference>
<feature type="compositionally biased region" description="Polar residues" evidence="2">
    <location>
        <begin position="456"/>
        <end position="473"/>
    </location>
</feature>
<dbReference type="PANTHER" id="PTHR46430">
    <property type="entry name" value="PROTEIN SKT5-RELATED"/>
    <property type="match status" value="1"/>
</dbReference>
<name>A0A1V8SIL5_9PEZI</name>
<dbReference type="InParanoid" id="A0A1V8SIL5"/>
<feature type="region of interest" description="Disordered" evidence="2">
    <location>
        <begin position="446"/>
        <end position="760"/>
    </location>
</feature>
<feature type="region of interest" description="Disordered" evidence="2">
    <location>
        <begin position="1"/>
        <end position="22"/>
    </location>
</feature>
<reference evidence="4" key="1">
    <citation type="submission" date="2017-03" db="EMBL/GenBank/DDBJ databases">
        <title>Genomes of endolithic fungi from Antarctica.</title>
        <authorList>
            <person name="Coleine C."/>
            <person name="Masonjones S."/>
            <person name="Stajich J.E."/>
        </authorList>
    </citation>
    <scope>NUCLEOTIDE SEQUENCE [LARGE SCALE GENOMIC DNA]</scope>
    <source>
        <strain evidence="4">CCFEE 5527</strain>
    </source>
</reference>
<dbReference type="PANTHER" id="PTHR46430:SF2">
    <property type="entry name" value="CHITIN SYNTHASE REGULATORY FACTOR 4"/>
    <property type="match status" value="1"/>
</dbReference>
<evidence type="ECO:0000256" key="1">
    <source>
        <dbReference type="ARBA" id="ARBA00022737"/>
    </source>
</evidence>
<dbReference type="Gene3D" id="1.25.40.10">
    <property type="entry name" value="Tetratricopeptide repeat domain"/>
    <property type="match status" value="1"/>
</dbReference>
<accession>A0A1V8SIL5</accession>
<dbReference type="Proteomes" id="UP000192596">
    <property type="component" value="Unassembled WGS sequence"/>
</dbReference>
<dbReference type="SMART" id="SM00671">
    <property type="entry name" value="SEL1"/>
    <property type="match status" value="6"/>
</dbReference>
<comment type="caution">
    <text evidence="3">The sequence shown here is derived from an EMBL/GenBank/DDBJ whole genome shotgun (WGS) entry which is preliminary data.</text>
</comment>
<dbReference type="InterPro" id="IPR011990">
    <property type="entry name" value="TPR-like_helical_dom_sf"/>
</dbReference>
<keyword evidence="4" id="KW-1185">Reference proteome</keyword>
<feature type="compositionally biased region" description="Low complexity" evidence="2">
    <location>
        <begin position="708"/>
        <end position="720"/>
    </location>
</feature>
<evidence type="ECO:0008006" key="5">
    <source>
        <dbReference type="Google" id="ProtNLM"/>
    </source>
</evidence>
<dbReference type="AlphaFoldDB" id="A0A1V8SIL5"/>